<evidence type="ECO:0000313" key="1">
    <source>
        <dbReference type="EMBL" id="CDH54743.1"/>
    </source>
</evidence>
<protein>
    <submittedName>
        <fullName evidence="1">Uncharacterized protein</fullName>
    </submittedName>
</protein>
<dbReference type="VEuPathDB" id="FungiDB:LCOR_05963.1"/>
<accession>A0A068RX48</accession>
<gene>
    <name evidence="1" type="ORF">LCOR_05963.1</name>
</gene>
<evidence type="ECO:0000313" key="2">
    <source>
        <dbReference type="Proteomes" id="UP000027586"/>
    </source>
</evidence>
<comment type="caution">
    <text evidence="1">The sequence shown here is derived from an EMBL/GenBank/DDBJ whole genome shotgun (WGS) entry which is preliminary data.</text>
</comment>
<dbReference type="AlphaFoldDB" id="A0A068RX48"/>
<reference evidence="1" key="1">
    <citation type="submission" date="2013-08" db="EMBL/GenBank/DDBJ databases">
        <title>Gene expansion shapes genome architecture in the human pathogen Lichtheimia corymbifera: an evolutionary genomics analysis in the ancient terrestrial Mucorales (Mucoromycotina).</title>
        <authorList>
            <person name="Schwartze V.U."/>
            <person name="Winter S."/>
            <person name="Shelest E."/>
            <person name="Marcet-Houben M."/>
            <person name="Horn F."/>
            <person name="Wehner S."/>
            <person name="Hoffmann K."/>
            <person name="Riege K."/>
            <person name="Sammeth M."/>
            <person name="Nowrousian M."/>
            <person name="Valiante V."/>
            <person name="Linde J."/>
            <person name="Jacobsen I.D."/>
            <person name="Marz M."/>
            <person name="Brakhage A.A."/>
            <person name="Gabaldon T."/>
            <person name="Bocker S."/>
            <person name="Voigt K."/>
        </authorList>
    </citation>
    <scope>NUCLEOTIDE SEQUENCE [LARGE SCALE GENOMIC DNA]</scope>
    <source>
        <strain evidence="1">FSU 9682</strain>
    </source>
</reference>
<proteinExistence type="predicted"/>
<dbReference type="EMBL" id="CBTN010000025">
    <property type="protein sequence ID" value="CDH54743.1"/>
    <property type="molecule type" value="Genomic_DNA"/>
</dbReference>
<dbReference type="Proteomes" id="UP000027586">
    <property type="component" value="Unassembled WGS sequence"/>
</dbReference>
<name>A0A068RX48_9FUNG</name>
<organism evidence="1 2">
    <name type="scientific">Lichtheimia corymbifera JMRC:FSU:9682</name>
    <dbReference type="NCBI Taxonomy" id="1263082"/>
    <lineage>
        <taxon>Eukaryota</taxon>
        <taxon>Fungi</taxon>
        <taxon>Fungi incertae sedis</taxon>
        <taxon>Mucoromycota</taxon>
        <taxon>Mucoromycotina</taxon>
        <taxon>Mucoromycetes</taxon>
        <taxon>Mucorales</taxon>
        <taxon>Lichtheimiaceae</taxon>
        <taxon>Lichtheimia</taxon>
    </lineage>
</organism>
<sequence>MKKEAAITCLFSTNILDLMDGCNQEGDEEPGMLPWFLVTMPTRRMDHEDVSENDEGLDDIGQRACIFDETGFTSMDDRPYWKVVSRQTAASSRTSMMMSMTTATKDTMTPFIIYVPPLPIHVLPYHIDLTNTCVIIS</sequence>
<keyword evidence="2" id="KW-1185">Reference proteome</keyword>